<evidence type="ECO:0000313" key="2">
    <source>
        <dbReference type="EMBL" id="KAG0458432.1"/>
    </source>
</evidence>
<dbReference type="EMBL" id="JADCNM010000012">
    <property type="protein sequence ID" value="KAG0460200.1"/>
    <property type="molecule type" value="Genomic_DNA"/>
</dbReference>
<keyword evidence="4" id="KW-1185">Reference proteome</keyword>
<evidence type="ECO:0000313" key="4">
    <source>
        <dbReference type="Proteomes" id="UP000636800"/>
    </source>
</evidence>
<name>A0A835PX33_VANPL</name>
<gene>
    <name evidence="3" type="ORF">HPP92_023328</name>
    <name evidence="2" type="ORF">HPP92_023589</name>
</gene>
<evidence type="ECO:0000256" key="1">
    <source>
        <dbReference type="SAM" id="MobiDB-lite"/>
    </source>
</evidence>
<evidence type="ECO:0000313" key="3">
    <source>
        <dbReference type="EMBL" id="KAG0460200.1"/>
    </source>
</evidence>
<dbReference type="EMBL" id="JADCNL010000012">
    <property type="protein sequence ID" value="KAG0458432.1"/>
    <property type="molecule type" value="Genomic_DNA"/>
</dbReference>
<feature type="compositionally biased region" description="Polar residues" evidence="1">
    <location>
        <begin position="94"/>
        <end position="114"/>
    </location>
</feature>
<organism evidence="3 5">
    <name type="scientific">Vanilla planifolia</name>
    <name type="common">Vanilla</name>
    <dbReference type="NCBI Taxonomy" id="51239"/>
    <lineage>
        <taxon>Eukaryota</taxon>
        <taxon>Viridiplantae</taxon>
        <taxon>Streptophyta</taxon>
        <taxon>Embryophyta</taxon>
        <taxon>Tracheophyta</taxon>
        <taxon>Spermatophyta</taxon>
        <taxon>Magnoliopsida</taxon>
        <taxon>Liliopsida</taxon>
        <taxon>Asparagales</taxon>
        <taxon>Orchidaceae</taxon>
        <taxon>Vanilloideae</taxon>
        <taxon>Vanilleae</taxon>
        <taxon>Vanilla</taxon>
    </lineage>
</organism>
<reference evidence="4 5" key="1">
    <citation type="journal article" date="2020" name="Nat. Food">
        <title>A phased Vanilla planifolia genome enables genetic improvement of flavour and production.</title>
        <authorList>
            <person name="Hasing T."/>
            <person name="Tang H."/>
            <person name="Brym M."/>
            <person name="Khazi F."/>
            <person name="Huang T."/>
            <person name="Chambers A.H."/>
        </authorList>
    </citation>
    <scope>NUCLEOTIDE SEQUENCE [LARGE SCALE GENOMIC DNA]</scope>
    <source>
        <tissue evidence="3">Leaf</tissue>
    </source>
</reference>
<evidence type="ECO:0000313" key="5">
    <source>
        <dbReference type="Proteomes" id="UP000639772"/>
    </source>
</evidence>
<dbReference type="AlphaFoldDB" id="A0A835PX33"/>
<feature type="region of interest" description="Disordered" evidence="1">
    <location>
        <begin position="78"/>
        <end position="137"/>
    </location>
</feature>
<sequence>MEDGVVVWVDGVVQVKKEVTTSAEDKGTRTFVQSLDVNGGKKHGNFFPNLSGGKISLIVREVELSQVACFKRLESAEGSEIRSLRVPTHRTNHQKTSVPPSSTTSENPSASRPSMTMLWATPNTHRKNDGEELVTEH</sequence>
<dbReference type="Proteomes" id="UP000639772">
    <property type="component" value="Chromosome 12"/>
</dbReference>
<protein>
    <submittedName>
        <fullName evidence="3">Uncharacterized protein</fullName>
    </submittedName>
</protein>
<comment type="caution">
    <text evidence="3">The sequence shown here is derived from an EMBL/GenBank/DDBJ whole genome shotgun (WGS) entry which is preliminary data.</text>
</comment>
<proteinExistence type="predicted"/>
<feature type="compositionally biased region" description="Basic and acidic residues" evidence="1">
    <location>
        <begin position="126"/>
        <end position="137"/>
    </location>
</feature>
<accession>A0A835PX33</accession>
<dbReference type="Proteomes" id="UP000636800">
    <property type="component" value="Chromosome 12"/>
</dbReference>